<feature type="compositionally biased region" description="Basic residues" evidence="1">
    <location>
        <begin position="74"/>
        <end position="85"/>
    </location>
</feature>
<name>A0A165MF91_9AGAM</name>
<feature type="region of interest" description="Disordered" evidence="1">
    <location>
        <begin position="1"/>
        <end position="85"/>
    </location>
</feature>
<dbReference type="EMBL" id="KV425693">
    <property type="protein sequence ID" value="KZT18258.1"/>
    <property type="molecule type" value="Genomic_DNA"/>
</dbReference>
<dbReference type="InParanoid" id="A0A165MF91"/>
<organism evidence="2 3">
    <name type="scientific">Neolentinus lepideus HHB14362 ss-1</name>
    <dbReference type="NCBI Taxonomy" id="1314782"/>
    <lineage>
        <taxon>Eukaryota</taxon>
        <taxon>Fungi</taxon>
        <taxon>Dikarya</taxon>
        <taxon>Basidiomycota</taxon>
        <taxon>Agaricomycotina</taxon>
        <taxon>Agaricomycetes</taxon>
        <taxon>Gloeophyllales</taxon>
        <taxon>Gloeophyllaceae</taxon>
        <taxon>Neolentinus</taxon>
    </lineage>
</organism>
<reference evidence="2 3" key="1">
    <citation type="journal article" date="2016" name="Mol. Biol. Evol.">
        <title>Comparative Genomics of Early-Diverging Mushroom-Forming Fungi Provides Insights into the Origins of Lignocellulose Decay Capabilities.</title>
        <authorList>
            <person name="Nagy L.G."/>
            <person name="Riley R."/>
            <person name="Tritt A."/>
            <person name="Adam C."/>
            <person name="Daum C."/>
            <person name="Floudas D."/>
            <person name="Sun H."/>
            <person name="Yadav J.S."/>
            <person name="Pangilinan J."/>
            <person name="Larsson K.H."/>
            <person name="Matsuura K."/>
            <person name="Barry K."/>
            <person name="Labutti K."/>
            <person name="Kuo R."/>
            <person name="Ohm R.A."/>
            <person name="Bhattacharya S.S."/>
            <person name="Shirouzu T."/>
            <person name="Yoshinaga Y."/>
            <person name="Martin F.M."/>
            <person name="Grigoriev I.V."/>
            <person name="Hibbett D.S."/>
        </authorList>
    </citation>
    <scope>NUCLEOTIDE SEQUENCE [LARGE SCALE GENOMIC DNA]</scope>
    <source>
        <strain evidence="2 3">HHB14362 ss-1</strain>
    </source>
</reference>
<proteinExistence type="predicted"/>
<evidence type="ECO:0000256" key="1">
    <source>
        <dbReference type="SAM" id="MobiDB-lite"/>
    </source>
</evidence>
<protein>
    <submittedName>
        <fullName evidence="2">Uncharacterized protein</fullName>
    </submittedName>
</protein>
<accession>A0A165MF91</accession>
<evidence type="ECO:0000313" key="3">
    <source>
        <dbReference type="Proteomes" id="UP000076761"/>
    </source>
</evidence>
<gene>
    <name evidence="2" type="ORF">NEOLEDRAFT_1184420</name>
</gene>
<feature type="region of interest" description="Disordered" evidence="1">
    <location>
        <begin position="155"/>
        <end position="186"/>
    </location>
</feature>
<feature type="compositionally biased region" description="Polar residues" evidence="1">
    <location>
        <begin position="48"/>
        <end position="57"/>
    </location>
</feature>
<keyword evidence="3" id="KW-1185">Reference proteome</keyword>
<sequence length="201" mass="22520">VEPVEEVIAVTSRPNSRSSSKRKFPSLSADRQREYDADTELQVKRPHFQTTSPSTVWASYDTLPAAPAPPSNSLKRKGSSILQKKRHCRTLPRTTPLRTKAIEDATEKSIHDDFYLLERTKEINRNLPRRVQPPRAAKTTHTVVVSVEPWTLRNRRRANALPTNPRTKTAATTAPTPAVKAESNQVVVVRRSARKAAKSLA</sequence>
<feature type="non-terminal residue" evidence="2">
    <location>
        <position position="1"/>
    </location>
</feature>
<feature type="compositionally biased region" description="Low complexity" evidence="1">
    <location>
        <begin position="162"/>
        <end position="178"/>
    </location>
</feature>
<evidence type="ECO:0000313" key="2">
    <source>
        <dbReference type="EMBL" id="KZT18258.1"/>
    </source>
</evidence>
<dbReference type="Proteomes" id="UP000076761">
    <property type="component" value="Unassembled WGS sequence"/>
</dbReference>
<dbReference type="AlphaFoldDB" id="A0A165MF91"/>